<feature type="compositionally biased region" description="Polar residues" evidence="1">
    <location>
        <begin position="55"/>
        <end position="64"/>
    </location>
</feature>
<sequence length="371" mass="41506">MPPYNPGESNQYYGDNQQHETFQDPSQFDPYYTHRPLERFDQSGYREPYKDEPNHSLQQGQSTEPLGAKGDPSFYADESNATRRMSGSARNLRTWRYQQGHNLWTRGSGPRCFCRFFCCTVLVTLLLVISIILCLALVRQPRGFFPQSWLHFYFQWIQPPDVIIGGGNVTSTVVTQSVNVLNNGIQVNLGLPVQYVFVVLRAWVTSYACACRVVNPNYFSAKLTHVKADIFYPINNTIVGNGTLNNVNLPSRSTTKFTFPFSLDYTDTVDPNLSIITDIAERCLGSPQRDLSISYKLTVGVKVFFITVSPTISNKVSFTCPISSSDLEVRLLIISSLSPRLTIFFSLEQNLAKEIGLDLGKIIGSGSGSGS</sequence>
<evidence type="ECO:0000313" key="4">
    <source>
        <dbReference type="EMBL" id="KAI0306347.1"/>
    </source>
</evidence>
<feature type="transmembrane region" description="Helical" evidence="2">
    <location>
        <begin position="116"/>
        <end position="138"/>
    </location>
</feature>
<feature type="domain" description="Late embryogenesis abundant protein LEA-2 subgroup" evidence="3">
    <location>
        <begin position="212"/>
        <end position="309"/>
    </location>
</feature>
<evidence type="ECO:0000256" key="2">
    <source>
        <dbReference type="SAM" id="Phobius"/>
    </source>
</evidence>
<reference evidence="4" key="1">
    <citation type="journal article" date="2022" name="New Phytol.">
        <title>Evolutionary transition to the ectomycorrhizal habit in the genomes of a hyperdiverse lineage of mushroom-forming fungi.</title>
        <authorList>
            <person name="Looney B."/>
            <person name="Miyauchi S."/>
            <person name="Morin E."/>
            <person name="Drula E."/>
            <person name="Courty P.E."/>
            <person name="Kohler A."/>
            <person name="Kuo A."/>
            <person name="LaButti K."/>
            <person name="Pangilinan J."/>
            <person name="Lipzen A."/>
            <person name="Riley R."/>
            <person name="Andreopoulos W."/>
            <person name="He G."/>
            <person name="Johnson J."/>
            <person name="Nolan M."/>
            <person name="Tritt A."/>
            <person name="Barry K.W."/>
            <person name="Grigoriev I.V."/>
            <person name="Nagy L.G."/>
            <person name="Hibbett D."/>
            <person name="Henrissat B."/>
            <person name="Matheny P.B."/>
            <person name="Labbe J."/>
            <person name="Martin F.M."/>
        </authorList>
    </citation>
    <scope>NUCLEOTIDE SEQUENCE</scope>
    <source>
        <strain evidence="4">BPL690</strain>
    </source>
</reference>
<name>A0AAD4M9L9_9AGAM</name>
<evidence type="ECO:0000256" key="1">
    <source>
        <dbReference type="SAM" id="MobiDB-lite"/>
    </source>
</evidence>
<accession>A0AAD4M9L9</accession>
<keyword evidence="2" id="KW-0472">Membrane</keyword>
<keyword evidence="2" id="KW-0812">Transmembrane</keyword>
<keyword evidence="2" id="KW-1133">Transmembrane helix</keyword>
<feature type="compositionally biased region" description="Polar residues" evidence="1">
    <location>
        <begin position="7"/>
        <end position="16"/>
    </location>
</feature>
<proteinExistence type="predicted"/>
<dbReference type="Proteomes" id="UP001203297">
    <property type="component" value="Unassembled WGS sequence"/>
</dbReference>
<protein>
    <recommendedName>
        <fullName evidence="3">Late embryogenesis abundant protein LEA-2 subgroup domain-containing protein</fullName>
    </recommendedName>
</protein>
<dbReference type="SUPFAM" id="SSF117070">
    <property type="entry name" value="LEA14-like"/>
    <property type="match status" value="1"/>
</dbReference>
<feature type="region of interest" description="Disordered" evidence="1">
    <location>
        <begin position="1"/>
        <end position="87"/>
    </location>
</feature>
<gene>
    <name evidence="4" type="ORF">B0F90DRAFT_1946470</name>
</gene>
<dbReference type="EMBL" id="WTXG01000003">
    <property type="protein sequence ID" value="KAI0306347.1"/>
    <property type="molecule type" value="Genomic_DNA"/>
</dbReference>
<evidence type="ECO:0000313" key="5">
    <source>
        <dbReference type="Proteomes" id="UP001203297"/>
    </source>
</evidence>
<dbReference type="AlphaFoldDB" id="A0AAD4M9L9"/>
<dbReference type="InterPro" id="IPR004864">
    <property type="entry name" value="LEA_2"/>
</dbReference>
<dbReference type="Pfam" id="PF03168">
    <property type="entry name" value="LEA_2"/>
    <property type="match status" value="1"/>
</dbReference>
<dbReference type="Gene3D" id="2.60.40.1820">
    <property type="match status" value="1"/>
</dbReference>
<organism evidence="4 5">
    <name type="scientific">Multifurca ochricompacta</name>
    <dbReference type="NCBI Taxonomy" id="376703"/>
    <lineage>
        <taxon>Eukaryota</taxon>
        <taxon>Fungi</taxon>
        <taxon>Dikarya</taxon>
        <taxon>Basidiomycota</taxon>
        <taxon>Agaricomycotina</taxon>
        <taxon>Agaricomycetes</taxon>
        <taxon>Russulales</taxon>
        <taxon>Russulaceae</taxon>
        <taxon>Multifurca</taxon>
    </lineage>
</organism>
<comment type="caution">
    <text evidence="4">The sequence shown here is derived from an EMBL/GenBank/DDBJ whole genome shotgun (WGS) entry which is preliminary data.</text>
</comment>
<evidence type="ECO:0000259" key="3">
    <source>
        <dbReference type="Pfam" id="PF03168"/>
    </source>
</evidence>
<keyword evidence="5" id="KW-1185">Reference proteome</keyword>